<accession>A0A9P6C8D3</accession>
<keyword evidence="2" id="KW-1185">Reference proteome</keyword>
<protein>
    <submittedName>
        <fullName evidence="1">Uncharacterized protein</fullName>
    </submittedName>
</protein>
<dbReference type="AlphaFoldDB" id="A0A9P6C8D3"/>
<organism evidence="1 2">
    <name type="scientific">Collybia nuda</name>
    <dbReference type="NCBI Taxonomy" id="64659"/>
    <lineage>
        <taxon>Eukaryota</taxon>
        <taxon>Fungi</taxon>
        <taxon>Dikarya</taxon>
        <taxon>Basidiomycota</taxon>
        <taxon>Agaricomycotina</taxon>
        <taxon>Agaricomycetes</taxon>
        <taxon>Agaricomycetidae</taxon>
        <taxon>Agaricales</taxon>
        <taxon>Tricholomatineae</taxon>
        <taxon>Clitocybaceae</taxon>
        <taxon>Collybia</taxon>
    </lineage>
</organism>
<comment type="caution">
    <text evidence="1">The sequence shown here is derived from an EMBL/GenBank/DDBJ whole genome shotgun (WGS) entry which is preliminary data.</text>
</comment>
<evidence type="ECO:0000313" key="1">
    <source>
        <dbReference type="EMBL" id="KAF9456096.1"/>
    </source>
</evidence>
<name>A0A9P6C8D3_9AGAR</name>
<reference evidence="1" key="1">
    <citation type="submission" date="2020-11" db="EMBL/GenBank/DDBJ databases">
        <authorList>
            <consortium name="DOE Joint Genome Institute"/>
            <person name="Ahrendt S."/>
            <person name="Riley R."/>
            <person name="Andreopoulos W."/>
            <person name="Labutti K."/>
            <person name="Pangilinan J."/>
            <person name="Ruiz-Duenas F.J."/>
            <person name="Barrasa J.M."/>
            <person name="Sanchez-Garcia M."/>
            <person name="Camarero S."/>
            <person name="Miyauchi S."/>
            <person name="Serrano A."/>
            <person name="Linde D."/>
            <person name="Babiker R."/>
            <person name="Drula E."/>
            <person name="Ayuso-Fernandez I."/>
            <person name="Pacheco R."/>
            <person name="Padilla G."/>
            <person name="Ferreira P."/>
            <person name="Barriuso J."/>
            <person name="Kellner H."/>
            <person name="Castanera R."/>
            <person name="Alfaro M."/>
            <person name="Ramirez L."/>
            <person name="Pisabarro A.G."/>
            <person name="Kuo A."/>
            <person name="Tritt A."/>
            <person name="Lipzen A."/>
            <person name="He G."/>
            <person name="Yan M."/>
            <person name="Ng V."/>
            <person name="Cullen D."/>
            <person name="Martin F."/>
            <person name="Rosso M.-N."/>
            <person name="Henrissat B."/>
            <person name="Hibbett D."/>
            <person name="Martinez A.T."/>
            <person name="Grigoriev I.V."/>
        </authorList>
    </citation>
    <scope>NUCLEOTIDE SEQUENCE</scope>
    <source>
        <strain evidence="1">CBS 247.69</strain>
    </source>
</reference>
<dbReference type="OrthoDB" id="2629491at2759"/>
<sequence length="637" mass="72689">MQQKTQTPEDASLRRALMNMRYGKCTPEDIQFLRTLQAGKRPGQPNIARKEFRNVSIICGRHTQKDQINLLGCQRFADETGQKLTNFYSVDKWGKEADPATKKQWGKSKSQEGIVVGWQSEKGLHGKPVLETLFVELINPAKTIQIPGLPQNVVPLVKGTKTITCIFPKRQQVWVLPNFSMTDYAAQGKTRPKNVIHLHSCFSHMSYYTCLSRSASAAGTIIVQGFDPSVITRGCSGHLRQEFREHEILDDITRLRYEGLLPNSIEGHIRNSLIRQYQNWKGTEYVPDKVDNALKWSSNDPMDLLRIINDSPWQIVKQEKNKNKNTANNHFTFVPAVGTISVVRKRKLDWSDNDAPPRKKLAKFISSQRQSPLGLIWDSHDYSCSYDSFFTIIYNIWKDNPEKWTENLQSIENTYLSLLVKGFQCMNGNQTLESVRNSVREKLHKNYPTIFPLGHAGTSVGQLAYYMLKPIDYNATSQAVCSKCNNEDMEVDEIHAYSVHTASISTASSTQDWVDPFEHPIGQICQECLSPMVKHVKYNHIPKTLVLEYPHTNIETSHQIKFVVNGKSISLYLRGIIYHGDNHFTSRVISREGQIWYHDGMLTKETCIEDGTLQNMSNEELKECLGKDLVLAVYSQI</sequence>
<gene>
    <name evidence="1" type="ORF">BDZ94DRAFT_1292981</name>
</gene>
<evidence type="ECO:0000313" key="2">
    <source>
        <dbReference type="Proteomes" id="UP000807353"/>
    </source>
</evidence>
<dbReference type="Proteomes" id="UP000807353">
    <property type="component" value="Unassembled WGS sequence"/>
</dbReference>
<dbReference type="EMBL" id="MU150461">
    <property type="protein sequence ID" value="KAF9456096.1"/>
    <property type="molecule type" value="Genomic_DNA"/>
</dbReference>
<proteinExistence type="predicted"/>